<name>A0AAV8ZGI3_9CUCU</name>
<dbReference type="EMBL" id="JAPWTK010000002">
    <property type="protein sequence ID" value="KAJ8962567.1"/>
    <property type="molecule type" value="Genomic_DNA"/>
</dbReference>
<dbReference type="PANTHER" id="PTHR11177">
    <property type="entry name" value="CHITINASE"/>
    <property type="match status" value="1"/>
</dbReference>
<dbReference type="SMART" id="SM00636">
    <property type="entry name" value="Glyco_18"/>
    <property type="match status" value="1"/>
</dbReference>
<dbReference type="Gene3D" id="3.20.20.80">
    <property type="entry name" value="Glycosidases"/>
    <property type="match status" value="1"/>
</dbReference>
<dbReference type="Proteomes" id="UP001162162">
    <property type="component" value="Unassembled WGS sequence"/>
</dbReference>
<organism evidence="9 10">
    <name type="scientific">Aromia moschata</name>
    <dbReference type="NCBI Taxonomy" id="1265417"/>
    <lineage>
        <taxon>Eukaryota</taxon>
        <taxon>Metazoa</taxon>
        <taxon>Ecdysozoa</taxon>
        <taxon>Arthropoda</taxon>
        <taxon>Hexapoda</taxon>
        <taxon>Insecta</taxon>
        <taxon>Pterygota</taxon>
        <taxon>Neoptera</taxon>
        <taxon>Endopterygota</taxon>
        <taxon>Coleoptera</taxon>
        <taxon>Polyphaga</taxon>
        <taxon>Cucujiformia</taxon>
        <taxon>Chrysomeloidea</taxon>
        <taxon>Cerambycidae</taxon>
        <taxon>Cerambycinae</taxon>
        <taxon>Callichromatini</taxon>
        <taxon>Aromia</taxon>
    </lineage>
</organism>
<comment type="similarity">
    <text evidence="6">Belongs to the glycosyl hydrolase 18 family.</text>
</comment>
<proteinExistence type="inferred from homology"/>
<dbReference type="GO" id="GO:0008061">
    <property type="term" value="F:chitin binding"/>
    <property type="evidence" value="ECO:0007669"/>
    <property type="project" value="InterPro"/>
</dbReference>
<dbReference type="InterPro" id="IPR029070">
    <property type="entry name" value="Chitinase_insertion_sf"/>
</dbReference>
<protein>
    <recommendedName>
        <fullName evidence="8">GH18 domain-containing protein</fullName>
    </recommendedName>
</protein>
<keyword evidence="10" id="KW-1185">Reference proteome</keyword>
<evidence type="ECO:0000256" key="7">
    <source>
        <dbReference type="SAM" id="SignalP"/>
    </source>
</evidence>
<dbReference type="Gene3D" id="3.10.50.10">
    <property type="match status" value="1"/>
</dbReference>
<feature type="signal peptide" evidence="7">
    <location>
        <begin position="1"/>
        <end position="18"/>
    </location>
</feature>
<keyword evidence="1 7" id="KW-0732">Signal</keyword>
<dbReference type="GO" id="GO:0006032">
    <property type="term" value="P:chitin catabolic process"/>
    <property type="evidence" value="ECO:0007669"/>
    <property type="project" value="UniProtKB-ARBA"/>
</dbReference>
<dbReference type="GO" id="GO:0005576">
    <property type="term" value="C:extracellular region"/>
    <property type="evidence" value="ECO:0007669"/>
    <property type="project" value="TreeGrafter"/>
</dbReference>
<keyword evidence="2 5" id="KW-0378">Hydrolase</keyword>
<dbReference type="FunFam" id="3.10.50.10:FF:000003">
    <property type="entry name" value="Class V chitinase CHIT5b"/>
    <property type="match status" value="1"/>
</dbReference>
<comment type="caution">
    <text evidence="9">The sequence shown here is derived from an EMBL/GenBank/DDBJ whole genome shotgun (WGS) entry which is preliminary data.</text>
</comment>
<dbReference type="InterPro" id="IPR001579">
    <property type="entry name" value="Glyco_hydro_18_chit_AS"/>
</dbReference>
<reference evidence="9" key="1">
    <citation type="journal article" date="2023" name="Insect Mol. Biol.">
        <title>Genome sequencing provides insights into the evolution of gene families encoding plant cell wall-degrading enzymes in longhorned beetles.</title>
        <authorList>
            <person name="Shin N.R."/>
            <person name="Okamura Y."/>
            <person name="Kirsch R."/>
            <person name="Pauchet Y."/>
        </authorList>
    </citation>
    <scope>NUCLEOTIDE SEQUENCE</scope>
    <source>
        <strain evidence="9">AMC_N1</strain>
    </source>
</reference>
<dbReference type="PANTHER" id="PTHR11177:SF360">
    <property type="entry name" value="CHITINASE 4-RELATED"/>
    <property type="match status" value="1"/>
</dbReference>
<dbReference type="InterPro" id="IPR001223">
    <property type="entry name" value="Glyco_hydro18_cat"/>
</dbReference>
<dbReference type="PROSITE" id="PS01095">
    <property type="entry name" value="GH18_1"/>
    <property type="match status" value="1"/>
</dbReference>
<evidence type="ECO:0000313" key="9">
    <source>
        <dbReference type="EMBL" id="KAJ8962567.1"/>
    </source>
</evidence>
<dbReference type="InterPro" id="IPR011583">
    <property type="entry name" value="Chitinase_II/V-like_cat"/>
</dbReference>
<dbReference type="SUPFAM" id="SSF54556">
    <property type="entry name" value="Chitinase insertion domain"/>
    <property type="match status" value="1"/>
</dbReference>
<sequence>MGLLVFAVLSIIAHYSTADVRVVCYYGSWSSYDGYNPEDFDARLCTHVNYGFMSVWENGNVKVEDDSLDIDQGLYYKVTNMKNSNPNLKVLLSVGGGGSEDLSTILSGVVADAGKRAAFLGSASYFIQTYNFDGLDVDWEYPSGEDKANFITLLQELRDSFNLRGWLLTAAVSADPRDGYDVPQMNNLLDFINVMTYDMYGSWSSYTGQCSPLYASSVESDWEKQNLNLAAASNNWVNAGASKEKLSIGVAFYGRSFTLADPNQHGLHAPISGVGVGDGGAINYRDICATYDGWTRVWDDEQKNPYKYSGNQWFGYDDGDSIWIKTAYIKDNGFGGVMVWALDSDDVHGNCGLKQTLLKHINGALGKIDCC</sequence>
<evidence type="ECO:0000313" key="10">
    <source>
        <dbReference type="Proteomes" id="UP001162162"/>
    </source>
</evidence>
<dbReference type="AlphaFoldDB" id="A0AAV8ZGI3"/>
<feature type="domain" description="GH18" evidence="8">
    <location>
        <begin position="20"/>
        <end position="368"/>
    </location>
</feature>
<evidence type="ECO:0000256" key="1">
    <source>
        <dbReference type="ARBA" id="ARBA00022729"/>
    </source>
</evidence>
<dbReference type="InterPro" id="IPR050314">
    <property type="entry name" value="Glycosyl_Hydrlase_18"/>
</dbReference>
<evidence type="ECO:0000256" key="3">
    <source>
        <dbReference type="ARBA" id="ARBA00023180"/>
    </source>
</evidence>
<evidence type="ECO:0000256" key="4">
    <source>
        <dbReference type="ARBA" id="ARBA00023295"/>
    </source>
</evidence>
<evidence type="ECO:0000256" key="5">
    <source>
        <dbReference type="RuleBase" id="RU000489"/>
    </source>
</evidence>
<evidence type="ECO:0000256" key="2">
    <source>
        <dbReference type="ARBA" id="ARBA00022801"/>
    </source>
</evidence>
<dbReference type="Pfam" id="PF00704">
    <property type="entry name" value="Glyco_hydro_18"/>
    <property type="match status" value="1"/>
</dbReference>
<keyword evidence="3" id="KW-0325">Glycoprotein</keyword>
<evidence type="ECO:0000259" key="8">
    <source>
        <dbReference type="PROSITE" id="PS51910"/>
    </source>
</evidence>
<dbReference type="InterPro" id="IPR017853">
    <property type="entry name" value="GH"/>
</dbReference>
<keyword evidence="4 5" id="KW-0326">Glycosidase</keyword>
<dbReference type="GO" id="GO:0005975">
    <property type="term" value="P:carbohydrate metabolic process"/>
    <property type="evidence" value="ECO:0007669"/>
    <property type="project" value="InterPro"/>
</dbReference>
<dbReference type="SUPFAM" id="SSF51445">
    <property type="entry name" value="(Trans)glycosidases"/>
    <property type="match status" value="1"/>
</dbReference>
<feature type="chain" id="PRO_5044001235" description="GH18 domain-containing protein" evidence="7">
    <location>
        <begin position="19"/>
        <end position="371"/>
    </location>
</feature>
<evidence type="ECO:0000256" key="6">
    <source>
        <dbReference type="RuleBase" id="RU004453"/>
    </source>
</evidence>
<dbReference type="PROSITE" id="PS51910">
    <property type="entry name" value="GH18_2"/>
    <property type="match status" value="1"/>
</dbReference>
<gene>
    <name evidence="9" type="ORF">NQ318_000960</name>
</gene>
<dbReference type="GO" id="GO:0004568">
    <property type="term" value="F:chitinase activity"/>
    <property type="evidence" value="ECO:0007669"/>
    <property type="project" value="UniProtKB-ARBA"/>
</dbReference>
<accession>A0AAV8ZGI3</accession>